<dbReference type="PANTHER" id="PTHR30543:SF21">
    <property type="entry name" value="NAD(P)H-DEPENDENT FMN REDUCTASE LOT6"/>
    <property type="match status" value="1"/>
</dbReference>
<dbReference type="Pfam" id="PF03358">
    <property type="entry name" value="FMN_red"/>
    <property type="match status" value="1"/>
</dbReference>
<protein>
    <submittedName>
        <fullName evidence="2">NAD(P)H-dependent FMN reductase</fullName>
    </submittedName>
</protein>
<accession>A0A841C912</accession>
<dbReference type="GO" id="GO:0005829">
    <property type="term" value="C:cytosol"/>
    <property type="evidence" value="ECO:0007669"/>
    <property type="project" value="TreeGrafter"/>
</dbReference>
<reference evidence="2 3" key="1">
    <citation type="submission" date="2020-08" db="EMBL/GenBank/DDBJ databases">
        <title>Genomic Encyclopedia of Type Strains, Phase IV (KMG-IV): sequencing the most valuable type-strain genomes for metagenomic binning, comparative biology and taxonomic classification.</title>
        <authorList>
            <person name="Goeker M."/>
        </authorList>
    </citation>
    <scope>NUCLEOTIDE SEQUENCE [LARGE SCALE GENOMIC DNA]</scope>
    <source>
        <strain evidence="2 3">DSM 14925</strain>
    </source>
</reference>
<dbReference type="EMBL" id="JACHHV010000013">
    <property type="protein sequence ID" value="MBB5888072.1"/>
    <property type="molecule type" value="Genomic_DNA"/>
</dbReference>
<name>A0A841C912_9LACT</name>
<proteinExistence type="predicted"/>
<sequence length="161" mass="18583">MCHPALEIDIIDLAQINLPFLDEPEIPARGNYQKEHTKRWSQLIQKYDGFVLVFPQYNWGYPAVLKNAMDYLYMEWENKPVSLMPYGGHGGFQALIAMKLVTQGLNMYNMSVNPPLNISKEMFNEKNQFIDINASFGSISPQVKMVSEEFIHLFSLNNHHS</sequence>
<dbReference type="Gene3D" id="3.40.50.360">
    <property type="match status" value="1"/>
</dbReference>
<dbReference type="PANTHER" id="PTHR30543">
    <property type="entry name" value="CHROMATE REDUCTASE"/>
    <property type="match status" value="1"/>
</dbReference>
<evidence type="ECO:0000313" key="2">
    <source>
        <dbReference type="EMBL" id="MBB5888072.1"/>
    </source>
</evidence>
<keyword evidence="3" id="KW-1185">Reference proteome</keyword>
<evidence type="ECO:0000259" key="1">
    <source>
        <dbReference type="Pfam" id="PF03358"/>
    </source>
</evidence>
<gene>
    <name evidence="2" type="ORF">HNQ37_000962</name>
</gene>
<organism evidence="2 3">
    <name type="scientific">Lactovum miscens</name>
    <dbReference type="NCBI Taxonomy" id="190387"/>
    <lineage>
        <taxon>Bacteria</taxon>
        <taxon>Bacillati</taxon>
        <taxon>Bacillota</taxon>
        <taxon>Bacilli</taxon>
        <taxon>Lactobacillales</taxon>
        <taxon>Streptococcaceae</taxon>
        <taxon>Lactovum</taxon>
    </lineage>
</organism>
<dbReference type="GO" id="GO:0016491">
    <property type="term" value="F:oxidoreductase activity"/>
    <property type="evidence" value="ECO:0007669"/>
    <property type="project" value="InterPro"/>
</dbReference>
<dbReference type="InterPro" id="IPR050712">
    <property type="entry name" value="NAD(P)H-dep_reductase"/>
</dbReference>
<dbReference type="GO" id="GO:0010181">
    <property type="term" value="F:FMN binding"/>
    <property type="evidence" value="ECO:0007669"/>
    <property type="project" value="TreeGrafter"/>
</dbReference>
<feature type="domain" description="NADPH-dependent FMN reductase-like" evidence="1">
    <location>
        <begin position="6"/>
        <end position="111"/>
    </location>
</feature>
<dbReference type="Proteomes" id="UP000562464">
    <property type="component" value="Unassembled WGS sequence"/>
</dbReference>
<dbReference type="SUPFAM" id="SSF52218">
    <property type="entry name" value="Flavoproteins"/>
    <property type="match status" value="1"/>
</dbReference>
<comment type="caution">
    <text evidence="2">The sequence shown here is derived from an EMBL/GenBank/DDBJ whole genome shotgun (WGS) entry which is preliminary data.</text>
</comment>
<dbReference type="InterPro" id="IPR005025">
    <property type="entry name" value="FMN_Rdtase-like_dom"/>
</dbReference>
<dbReference type="AlphaFoldDB" id="A0A841C912"/>
<dbReference type="InterPro" id="IPR029039">
    <property type="entry name" value="Flavoprotein-like_sf"/>
</dbReference>
<evidence type="ECO:0000313" key="3">
    <source>
        <dbReference type="Proteomes" id="UP000562464"/>
    </source>
</evidence>